<dbReference type="SUPFAM" id="SSF52788">
    <property type="entry name" value="Phosphotyrosine protein phosphatases I"/>
    <property type="match status" value="1"/>
</dbReference>
<evidence type="ECO:0000256" key="1">
    <source>
        <dbReference type="ARBA" id="ARBA00022490"/>
    </source>
</evidence>
<dbReference type="InterPro" id="IPR014064">
    <property type="entry name" value="Arsenate_reductase_ArsC"/>
</dbReference>
<evidence type="ECO:0000256" key="2">
    <source>
        <dbReference type="ARBA" id="ARBA00022849"/>
    </source>
</evidence>
<dbReference type="EMBL" id="CP102453">
    <property type="protein sequence ID" value="UUX35426.1"/>
    <property type="molecule type" value="Genomic_DNA"/>
</dbReference>
<dbReference type="RefSeq" id="WP_313794915.1">
    <property type="nucleotide sequence ID" value="NZ_CP102453.1"/>
</dbReference>
<proteinExistence type="predicted"/>
<accession>A0ABY5P9J5</accession>
<evidence type="ECO:0000256" key="4">
    <source>
        <dbReference type="ARBA" id="ARBA00023157"/>
    </source>
</evidence>
<name>A0ABY5P9J5_9LACT</name>
<evidence type="ECO:0000256" key="3">
    <source>
        <dbReference type="ARBA" id="ARBA00023002"/>
    </source>
</evidence>
<evidence type="ECO:0000256" key="5">
    <source>
        <dbReference type="ARBA" id="ARBA00023284"/>
    </source>
</evidence>
<keyword evidence="3 7" id="KW-0560">Oxidoreductase</keyword>
<evidence type="ECO:0000313" key="8">
    <source>
        <dbReference type="Proteomes" id="UP001315967"/>
    </source>
</evidence>
<dbReference type="InterPro" id="IPR023485">
    <property type="entry name" value="Ptyr_pPase"/>
</dbReference>
<keyword evidence="5" id="KW-0676">Redox-active center</keyword>
<protein>
    <submittedName>
        <fullName evidence="7">Arsenate reductase (Thioredoxin)</fullName>
        <ecNumber evidence="7">1.20.4.4</ecNumber>
    </submittedName>
</protein>
<organism evidence="7 8">
    <name type="scientific">Fundicoccus culcitae</name>
    <dbReference type="NCBI Taxonomy" id="2969821"/>
    <lineage>
        <taxon>Bacteria</taxon>
        <taxon>Bacillati</taxon>
        <taxon>Bacillota</taxon>
        <taxon>Bacilli</taxon>
        <taxon>Lactobacillales</taxon>
        <taxon>Aerococcaceae</taxon>
        <taxon>Fundicoccus</taxon>
    </lineage>
</organism>
<dbReference type="Proteomes" id="UP001315967">
    <property type="component" value="Chromosome"/>
</dbReference>
<dbReference type="InterPro" id="IPR036196">
    <property type="entry name" value="Ptyr_pPase_sf"/>
</dbReference>
<dbReference type="GO" id="GO:0030612">
    <property type="term" value="F:arsenate reductase (thioredoxin) activity"/>
    <property type="evidence" value="ECO:0007669"/>
    <property type="project" value="UniProtKB-EC"/>
</dbReference>
<feature type="domain" description="Phosphotyrosine protein phosphatase I" evidence="6">
    <location>
        <begin position="2"/>
        <end position="136"/>
    </location>
</feature>
<sequence>MKKIYFLCTGNSCRSQMAEGYAKKLLSSRDYIIQSAGIESHGLNPKAVQVMLEDGVDIHMQTSDVIDPVYFAAADLIITLCGDARDNCPVIPPTSTHVHWDLEDPARATGTAEEVMNKFREVRDTIKVNILALAEAE</sequence>
<dbReference type="NCBIfam" id="TIGR02691">
    <property type="entry name" value="arsC_pI258_fam"/>
    <property type="match status" value="1"/>
</dbReference>
<gene>
    <name evidence="7" type="primary">arsC</name>
    <name evidence="7" type="ORF">NRE15_07220</name>
</gene>
<keyword evidence="4" id="KW-1015">Disulfide bond</keyword>
<dbReference type="PANTHER" id="PTHR43428">
    <property type="entry name" value="ARSENATE REDUCTASE"/>
    <property type="match status" value="1"/>
</dbReference>
<keyword evidence="1" id="KW-0963">Cytoplasm</keyword>
<dbReference type="Gene3D" id="3.40.50.2300">
    <property type="match status" value="1"/>
</dbReference>
<dbReference type="Pfam" id="PF01451">
    <property type="entry name" value="LMWPc"/>
    <property type="match status" value="1"/>
</dbReference>
<keyword evidence="8" id="KW-1185">Reference proteome</keyword>
<dbReference type="EC" id="1.20.4.4" evidence="7"/>
<evidence type="ECO:0000313" key="7">
    <source>
        <dbReference type="EMBL" id="UUX35426.1"/>
    </source>
</evidence>
<keyword evidence="2" id="KW-0059">Arsenical resistance</keyword>
<dbReference type="SMART" id="SM00226">
    <property type="entry name" value="LMWPc"/>
    <property type="match status" value="1"/>
</dbReference>
<evidence type="ECO:0000259" key="6">
    <source>
        <dbReference type="SMART" id="SM00226"/>
    </source>
</evidence>
<reference evidence="7 8" key="1">
    <citation type="submission" date="2022-08" db="EMBL/GenBank/DDBJ databases">
        <title>Aerococcaceae sp. nov isolated from spoiled eye mask.</title>
        <authorList>
            <person name="Zhou G."/>
            <person name="Xie X.-B."/>
            <person name="Shi Q.-S."/>
            <person name="Wang Y.-S."/>
            <person name="Wen X."/>
            <person name="Peng H."/>
            <person name="Yang X.-J."/>
            <person name="Tao H.-B."/>
            <person name="Huang X.-M."/>
        </authorList>
    </citation>
    <scope>NUCLEOTIDE SEQUENCE [LARGE SCALE GENOMIC DNA]</scope>
    <source>
        <strain evidence="8">DM20194951</strain>
    </source>
</reference>
<dbReference type="PANTHER" id="PTHR43428:SF1">
    <property type="entry name" value="ARSENATE REDUCTASE"/>
    <property type="match status" value="1"/>
</dbReference>
<dbReference type="CDD" id="cd16345">
    <property type="entry name" value="LMWP_ArsC"/>
    <property type="match status" value="1"/>
</dbReference>